<evidence type="ECO:0000256" key="1">
    <source>
        <dbReference type="SAM" id="MobiDB-lite"/>
    </source>
</evidence>
<dbReference type="Proteomes" id="UP000077248">
    <property type="component" value="Unassembled WGS sequence"/>
</dbReference>
<organism evidence="3 4">
    <name type="scientific">Alternaria alternata</name>
    <name type="common">Alternaria rot fungus</name>
    <name type="synonym">Torula alternata</name>
    <dbReference type="NCBI Taxonomy" id="5599"/>
    <lineage>
        <taxon>Eukaryota</taxon>
        <taxon>Fungi</taxon>
        <taxon>Dikarya</taxon>
        <taxon>Ascomycota</taxon>
        <taxon>Pezizomycotina</taxon>
        <taxon>Dothideomycetes</taxon>
        <taxon>Pleosporomycetidae</taxon>
        <taxon>Pleosporales</taxon>
        <taxon>Pleosporineae</taxon>
        <taxon>Pleosporaceae</taxon>
        <taxon>Alternaria</taxon>
        <taxon>Alternaria sect. Alternaria</taxon>
        <taxon>Alternaria alternata complex</taxon>
    </lineage>
</organism>
<name>A0A177D4G1_ALTAL</name>
<dbReference type="OMA" id="DKSFATH"/>
<dbReference type="InterPro" id="IPR010730">
    <property type="entry name" value="HET"/>
</dbReference>
<accession>A0A177D4G1</accession>
<reference evidence="3 4" key="1">
    <citation type="submission" date="2016-05" db="EMBL/GenBank/DDBJ databases">
        <title>Comparative analysis of secretome profiles of manganese(II)-oxidizing ascomycete fungi.</title>
        <authorList>
            <consortium name="DOE Joint Genome Institute"/>
            <person name="Zeiner C.A."/>
            <person name="Purvine S.O."/>
            <person name="Zink E.M."/>
            <person name="Wu S."/>
            <person name="Pasa-Tolic L."/>
            <person name="Chaput D.L."/>
            <person name="Haridas S."/>
            <person name="Grigoriev I.V."/>
            <person name="Santelli C.M."/>
            <person name="Hansel C.M."/>
        </authorList>
    </citation>
    <scope>NUCLEOTIDE SEQUENCE [LARGE SCALE GENOMIC DNA]</scope>
    <source>
        <strain evidence="3 4">SRC1lrK2f</strain>
    </source>
</reference>
<sequence length="735" mass="83787">MASEFQERYALPSESSKLDSNKFSSSMGDAYQSLELRPGARTIRILHLLPLSTIEKGQQLQGTLQVYKLSLGYDQEQFEALSYVWGTEEHIDNRPVIRCNGCDIPITDNCRDALTQLSPKDGYRSIWVDSICINQKDMEERSQQVAMMLDIYSKAKTVLIWLHTEGVTNVETQCAIRSIHAAKSWHVEEDFERTQDALSFLLSRSWFSRGWTFQELILGSNPVFLTIQDELPWHEVSHLVLRYASKTHAQPSLGRFLSLIRLWSTVNTRNRMRLILMESSTYVIALGLYLSSAEYFCQRHLFMSPQNGRPSFLAIIRDIIFYLLFGYSATLQIQEAPPWIISGSLRMMYPLGSTLKGMIILGALPACGFSPGLQIPFPWPRGCPRRQIFILSVLWIAKRLGKEYFVRQCRAFIDAAYVVMVVPRTVYAHYRRRDLHSLSYLYSRNRQLECAGLMEALRTRQVLNMKDKAYAMYGILKKIGVCTKRADYSTSCQEIYLDLFLSLISWRATMLALLIHAGKVSSKVHDMPSWVPDWRTDTNSAWLPEDVLRRCTSKSVYTSVRECGLPFYFIDRKELTVLGRQLDIVASVVQLPHTALSYPDPAALDAISQWLALVRGITRETEALDLLHLLKQDLRGGGISLPHRANSRPSYRDLDTNAIQVNLQRRICGKRLLFVTKNGRYGTGSLNIQEGDTVHLISGVPTPLCLRRQASGDRYEISGPTLEDVRDCTTIALFC</sequence>
<dbReference type="PANTHER" id="PTHR24148">
    <property type="entry name" value="ANKYRIN REPEAT DOMAIN-CONTAINING PROTEIN 39 HOMOLOG-RELATED"/>
    <property type="match status" value="1"/>
</dbReference>
<evidence type="ECO:0000313" key="4">
    <source>
        <dbReference type="Proteomes" id="UP000077248"/>
    </source>
</evidence>
<feature type="domain" description="Heterokaryon incompatibility" evidence="2">
    <location>
        <begin position="78"/>
        <end position="215"/>
    </location>
</feature>
<protein>
    <submittedName>
        <fullName evidence="3">HET-domain-containing protein</fullName>
    </submittedName>
</protein>
<dbReference type="Pfam" id="PF06985">
    <property type="entry name" value="HET"/>
    <property type="match status" value="1"/>
</dbReference>
<dbReference type="EMBL" id="KV441503">
    <property type="protein sequence ID" value="OAG14117.1"/>
    <property type="molecule type" value="Genomic_DNA"/>
</dbReference>
<keyword evidence="4" id="KW-1185">Reference proteome</keyword>
<gene>
    <name evidence="3" type="ORF">CC77DRAFT_1026162</name>
</gene>
<dbReference type="STRING" id="5599.A0A177D4G1"/>
<dbReference type="RefSeq" id="XP_018379538.1">
    <property type="nucleotide sequence ID" value="XM_018526205.1"/>
</dbReference>
<dbReference type="InterPro" id="IPR052895">
    <property type="entry name" value="HetReg/Transcr_Mod"/>
</dbReference>
<dbReference type="VEuPathDB" id="FungiDB:CC77DRAFT_1026162"/>
<dbReference type="KEGG" id="aalt:CC77DRAFT_1026162"/>
<feature type="region of interest" description="Disordered" evidence="1">
    <location>
        <begin position="1"/>
        <end position="23"/>
    </location>
</feature>
<proteinExistence type="predicted"/>
<dbReference type="PANTHER" id="PTHR24148:SF64">
    <property type="entry name" value="HETEROKARYON INCOMPATIBILITY DOMAIN-CONTAINING PROTEIN"/>
    <property type="match status" value="1"/>
</dbReference>
<dbReference type="GeneID" id="29111799"/>
<dbReference type="AlphaFoldDB" id="A0A177D4G1"/>
<evidence type="ECO:0000259" key="2">
    <source>
        <dbReference type="Pfam" id="PF06985"/>
    </source>
</evidence>
<evidence type="ECO:0000313" key="3">
    <source>
        <dbReference type="EMBL" id="OAG14117.1"/>
    </source>
</evidence>